<dbReference type="PANTHER" id="PTHR47723">
    <property type="entry name" value="OS05G0353850 PROTEIN"/>
    <property type="match status" value="1"/>
</dbReference>
<sequence length="483" mass="55124">NNALLGKLAWKLCINEDCLWVQLLKHKYLQGKSMFTIKARPGDSCIWRNIVQAFVSIKDGFYFKLGAGDTSFWFDDWLGFGPLSNRVGLIHPSDILLNVKDVILNDNWNLSRLQTNLPVEVLTRIANVRPLLVHETQDNWCWRPNGTGLYTAATAYKFLLCDNITGVGRGRWKTLWKLSIPEKIKMFLWLAFRTALPTNQLRFQRHLAASASCPCCLTRDKDILHCLRDCHHAREVWKRLGFSTLPAFNATNVVSWIESMIYGDHSTLFSVAAWWIWKWRNNYIFEQEIWSISQVLNWIRALELDCAREVAIYGTHSKPKWSPPLAPFLKLNIDGSCSRNGQMGTGGLVRNQQGEWLTVFSSNEGQGDAPLAELLALRNGLEVAWGCGYREIKCECDALDVVNVVMGLLDLNFHPHARVVLQIRMLMNRAWSCHLAHVPREANSSADILAKFGAHQGGKWHFWYTPPIMVKNSVEHDALLILV</sequence>
<dbReference type="InterPro" id="IPR036397">
    <property type="entry name" value="RNaseH_sf"/>
</dbReference>
<dbReference type="EMBL" id="KQ483440">
    <property type="protein sequence ID" value="KYP51324.1"/>
    <property type="molecule type" value="Genomic_DNA"/>
</dbReference>
<reference evidence="3" key="1">
    <citation type="journal article" date="2012" name="Nat. Biotechnol.">
        <title>Draft genome sequence of pigeonpea (Cajanus cajan), an orphan legume crop of resource-poor farmers.</title>
        <authorList>
            <person name="Varshney R.K."/>
            <person name="Chen W."/>
            <person name="Li Y."/>
            <person name="Bharti A.K."/>
            <person name="Saxena R.K."/>
            <person name="Schlueter J.A."/>
            <person name="Donoghue M.T."/>
            <person name="Azam S."/>
            <person name="Fan G."/>
            <person name="Whaley A.M."/>
            <person name="Farmer A.D."/>
            <person name="Sheridan J."/>
            <person name="Iwata A."/>
            <person name="Tuteja R."/>
            <person name="Penmetsa R.V."/>
            <person name="Wu W."/>
            <person name="Upadhyaya H.D."/>
            <person name="Yang S.P."/>
            <person name="Shah T."/>
            <person name="Saxena K.B."/>
            <person name="Michael T."/>
            <person name="McCombie W.R."/>
            <person name="Yang B."/>
            <person name="Zhang G."/>
            <person name="Yang H."/>
            <person name="Wang J."/>
            <person name="Spillane C."/>
            <person name="Cook D.R."/>
            <person name="May G.D."/>
            <person name="Xu X."/>
            <person name="Jackson S.A."/>
        </authorList>
    </citation>
    <scope>NUCLEOTIDE SEQUENCE [LARGE SCALE GENOMIC DNA]</scope>
</reference>
<dbReference type="InterPro" id="IPR002156">
    <property type="entry name" value="RNaseH_domain"/>
</dbReference>
<organism evidence="3 4">
    <name type="scientific">Cajanus cajan</name>
    <name type="common">Pigeon pea</name>
    <name type="synonym">Cajanus indicus</name>
    <dbReference type="NCBI Taxonomy" id="3821"/>
    <lineage>
        <taxon>Eukaryota</taxon>
        <taxon>Viridiplantae</taxon>
        <taxon>Streptophyta</taxon>
        <taxon>Embryophyta</taxon>
        <taxon>Tracheophyta</taxon>
        <taxon>Spermatophyta</taxon>
        <taxon>Magnoliopsida</taxon>
        <taxon>eudicotyledons</taxon>
        <taxon>Gunneridae</taxon>
        <taxon>Pentapetalae</taxon>
        <taxon>rosids</taxon>
        <taxon>fabids</taxon>
        <taxon>Fabales</taxon>
        <taxon>Fabaceae</taxon>
        <taxon>Papilionoideae</taxon>
        <taxon>50 kb inversion clade</taxon>
        <taxon>NPAAA clade</taxon>
        <taxon>indigoferoid/millettioid clade</taxon>
        <taxon>Phaseoleae</taxon>
        <taxon>Cajanus</taxon>
    </lineage>
</organism>
<accession>A0A151S960</accession>
<feature type="domain" description="RNase H type-1" evidence="1">
    <location>
        <begin position="332"/>
        <end position="452"/>
    </location>
</feature>
<evidence type="ECO:0000313" key="4">
    <source>
        <dbReference type="Proteomes" id="UP000075243"/>
    </source>
</evidence>
<dbReference type="AlphaFoldDB" id="A0A151S960"/>
<dbReference type="SUPFAM" id="SSF53098">
    <property type="entry name" value="Ribonuclease H-like"/>
    <property type="match status" value="1"/>
</dbReference>
<name>A0A151S960_CAJCA</name>
<protein>
    <submittedName>
        <fullName evidence="3">Ribonuclease H protein At1g65750 family</fullName>
    </submittedName>
</protein>
<dbReference type="InterPro" id="IPR044730">
    <property type="entry name" value="RNase_H-like_dom_plant"/>
</dbReference>
<evidence type="ECO:0000313" key="3">
    <source>
        <dbReference type="EMBL" id="KYP51324.1"/>
    </source>
</evidence>
<evidence type="ECO:0000259" key="2">
    <source>
        <dbReference type="Pfam" id="PF13966"/>
    </source>
</evidence>
<proteinExistence type="predicted"/>
<dbReference type="Pfam" id="PF13456">
    <property type="entry name" value="RVT_3"/>
    <property type="match status" value="1"/>
</dbReference>
<dbReference type="GO" id="GO:0003676">
    <property type="term" value="F:nucleic acid binding"/>
    <property type="evidence" value="ECO:0007669"/>
    <property type="project" value="InterPro"/>
</dbReference>
<dbReference type="Gramene" id="C.cajan_28367.t">
    <property type="protein sequence ID" value="C.cajan_28367.t.cds1"/>
    <property type="gene ID" value="C.cajan_28367"/>
</dbReference>
<dbReference type="Gene3D" id="3.30.420.10">
    <property type="entry name" value="Ribonuclease H-like superfamily/Ribonuclease H"/>
    <property type="match status" value="1"/>
</dbReference>
<evidence type="ECO:0000259" key="1">
    <source>
        <dbReference type="Pfam" id="PF13456"/>
    </source>
</evidence>
<feature type="non-terminal residue" evidence="3">
    <location>
        <position position="1"/>
    </location>
</feature>
<gene>
    <name evidence="3" type="ORF">KK1_026880</name>
</gene>
<dbReference type="Pfam" id="PF13966">
    <property type="entry name" value="zf-RVT"/>
    <property type="match status" value="1"/>
</dbReference>
<dbReference type="InterPro" id="IPR026960">
    <property type="entry name" value="RVT-Znf"/>
</dbReference>
<dbReference type="Proteomes" id="UP000075243">
    <property type="component" value="Unassembled WGS sequence"/>
</dbReference>
<dbReference type="InterPro" id="IPR053151">
    <property type="entry name" value="RNase_H-like"/>
</dbReference>
<dbReference type="GO" id="GO:0004523">
    <property type="term" value="F:RNA-DNA hybrid ribonuclease activity"/>
    <property type="evidence" value="ECO:0007669"/>
    <property type="project" value="InterPro"/>
</dbReference>
<dbReference type="CDD" id="cd06222">
    <property type="entry name" value="RNase_H_like"/>
    <property type="match status" value="1"/>
</dbReference>
<feature type="domain" description="Reverse transcriptase zinc-binding" evidence="2">
    <location>
        <begin position="150"/>
        <end position="237"/>
    </location>
</feature>
<dbReference type="PANTHER" id="PTHR47723:SF19">
    <property type="entry name" value="POLYNUCLEOTIDYL TRANSFERASE, RIBONUCLEASE H-LIKE SUPERFAMILY PROTEIN"/>
    <property type="match status" value="1"/>
</dbReference>
<keyword evidence="4" id="KW-1185">Reference proteome</keyword>
<dbReference type="InterPro" id="IPR012337">
    <property type="entry name" value="RNaseH-like_sf"/>
</dbReference>